<keyword evidence="4 6" id="KW-1133">Transmembrane helix</keyword>
<feature type="domain" description="HTH LytTR-type" evidence="7">
    <location>
        <begin position="255"/>
        <end position="363"/>
    </location>
</feature>
<dbReference type="Proteomes" id="UP000224317">
    <property type="component" value="Unassembled WGS sequence"/>
</dbReference>
<feature type="transmembrane region" description="Helical" evidence="6">
    <location>
        <begin position="102"/>
        <end position="127"/>
    </location>
</feature>
<evidence type="ECO:0000256" key="4">
    <source>
        <dbReference type="ARBA" id="ARBA00022989"/>
    </source>
</evidence>
<feature type="transmembrane region" description="Helical" evidence="6">
    <location>
        <begin position="68"/>
        <end position="90"/>
    </location>
</feature>
<comment type="subcellular location">
    <subcellularLocation>
        <location evidence="1">Cell membrane</location>
        <topology evidence="1">Multi-pass membrane protein</topology>
    </subcellularLocation>
</comment>
<proteinExistence type="predicted"/>
<evidence type="ECO:0000256" key="1">
    <source>
        <dbReference type="ARBA" id="ARBA00004651"/>
    </source>
</evidence>
<accession>A0A2G3EAF8</accession>
<evidence type="ECO:0000256" key="5">
    <source>
        <dbReference type="ARBA" id="ARBA00023136"/>
    </source>
</evidence>
<keyword evidence="2" id="KW-1003">Cell membrane</keyword>
<dbReference type="Gene3D" id="2.40.50.1020">
    <property type="entry name" value="LytTr DNA-binding domain"/>
    <property type="match status" value="1"/>
</dbReference>
<dbReference type="PANTHER" id="PTHR37299:SF1">
    <property type="entry name" value="STAGE 0 SPORULATION PROTEIN A HOMOLOG"/>
    <property type="match status" value="1"/>
</dbReference>
<dbReference type="EMBL" id="PDYH01000022">
    <property type="protein sequence ID" value="PHU40308.1"/>
    <property type="molecule type" value="Genomic_DNA"/>
</dbReference>
<evidence type="ECO:0000313" key="8">
    <source>
        <dbReference type="EMBL" id="PHU40308.1"/>
    </source>
</evidence>
<dbReference type="Pfam" id="PF07694">
    <property type="entry name" value="5TM-5TMR_LYT"/>
    <property type="match status" value="1"/>
</dbReference>
<name>A0A2G3EAF8_9FIRM</name>
<protein>
    <recommendedName>
        <fullName evidence="7">HTH LytTR-type domain-containing protein</fullName>
    </recommendedName>
</protein>
<feature type="transmembrane region" description="Helical" evidence="6">
    <location>
        <begin position="168"/>
        <end position="187"/>
    </location>
</feature>
<dbReference type="SMART" id="SM00850">
    <property type="entry name" value="LytTR"/>
    <property type="match status" value="1"/>
</dbReference>
<sequence length="363" mass="40219">MMMGVLHRFLQLVAWGRKIRLGKRGLFMELCYNMVINIGLLVLIAITLTKIPLVEHTLCDEGGQATVGRFVLGAIFGGFCIVSTCTGGVVQGAIPNTRVLGVLAGGLLCGPIVGITAGVIGAVHRFLFDPHGVTTFACAFSTLLEGFFAAGIYQFLKKKNHTLRWTELLLITAAAEAVHMVNLLIFVKPFALAVDIVKTLTVPMVIINSIGMLLFFSIFKDVYMMQMLEADNERLEILNNDLIEKSKAKPKVGPFGLQAGDHTELVEADNIYYIEAIHKGAKVYCKDKSFYSNEPLVEWEKKLDSGDNTFVRIHRSYIANLTKGESLQPDANNGYALCMKDENHTIIPISRKVIHEIRDYYSM</sequence>
<dbReference type="InterPro" id="IPR007492">
    <property type="entry name" value="LytTR_DNA-bd_dom"/>
</dbReference>
<evidence type="ECO:0000256" key="2">
    <source>
        <dbReference type="ARBA" id="ARBA00022475"/>
    </source>
</evidence>
<organism evidence="8 9">
    <name type="scientific">Pseudobutyrivibrio ruminis</name>
    <dbReference type="NCBI Taxonomy" id="46206"/>
    <lineage>
        <taxon>Bacteria</taxon>
        <taxon>Bacillati</taxon>
        <taxon>Bacillota</taxon>
        <taxon>Clostridia</taxon>
        <taxon>Lachnospirales</taxon>
        <taxon>Lachnospiraceae</taxon>
        <taxon>Pseudobutyrivibrio</taxon>
    </lineage>
</organism>
<dbReference type="GO" id="GO:0000155">
    <property type="term" value="F:phosphorelay sensor kinase activity"/>
    <property type="evidence" value="ECO:0007669"/>
    <property type="project" value="InterPro"/>
</dbReference>
<feature type="transmembrane region" description="Helical" evidence="6">
    <location>
        <begin position="133"/>
        <end position="156"/>
    </location>
</feature>
<feature type="transmembrane region" description="Helical" evidence="6">
    <location>
        <begin position="199"/>
        <end position="219"/>
    </location>
</feature>
<dbReference type="GO" id="GO:0071555">
    <property type="term" value="P:cell wall organization"/>
    <property type="evidence" value="ECO:0007669"/>
    <property type="project" value="InterPro"/>
</dbReference>
<keyword evidence="9" id="KW-1185">Reference proteome</keyword>
<dbReference type="InterPro" id="IPR046947">
    <property type="entry name" value="LytR-like"/>
</dbReference>
<dbReference type="GO" id="GO:0000156">
    <property type="term" value="F:phosphorelay response regulator activity"/>
    <property type="evidence" value="ECO:0007669"/>
    <property type="project" value="InterPro"/>
</dbReference>
<feature type="transmembrane region" description="Helical" evidence="6">
    <location>
        <begin position="26"/>
        <end position="48"/>
    </location>
</feature>
<dbReference type="STRING" id="46206.SAMN02910377_00417"/>
<evidence type="ECO:0000313" key="9">
    <source>
        <dbReference type="Proteomes" id="UP000224317"/>
    </source>
</evidence>
<evidence type="ECO:0000259" key="7">
    <source>
        <dbReference type="PROSITE" id="PS50930"/>
    </source>
</evidence>
<evidence type="ECO:0000256" key="3">
    <source>
        <dbReference type="ARBA" id="ARBA00022692"/>
    </source>
</evidence>
<dbReference type="PANTHER" id="PTHR37299">
    <property type="entry name" value="TRANSCRIPTIONAL REGULATOR-RELATED"/>
    <property type="match status" value="1"/>
</dbReference>
<dbReference type="Pfam" id="PF04397">
    <property type="entry name" value="LytTR"/>
    <property type="match status" value="1"/>
</dbReference>
<keyword evidence="3 6" id="KW-0812">Transmembrane</keyword>
<dbReference type="InterPro" id="IPR011620">
    <property type="entry name" value="Sig_transdc_His_kinase_LytS_TM"/>
</dbReference>
<evidence type="ECO:0000256" key="6">
    <source>
        <dbReference type="SAM" id="Phobius"/>
    </source>
</evidence>
<gene>
    <name evidence="8" type="ORF">CSX00_06975</name>
</gene>
<dbReference type="GO" id="GO:0003677">
    <property type="term" value="F:DNA binding"/>
    <property type="evidence" value="ECO:0007669"/>
    <property type="project" value="InterPro"/>
</dbReference>
<dbReference type="Gene3D" id="1.10.1760.20">
    <property type="match status" value="1"/>
</dbReference>
<dbReference type="AlphaFoldDB" id="A0A2G3EAF8"/>
<dbReference type="PROSITE" id="PS50930">
    <property type="entry name" value="HTH_LYTTR"/>
    <property type="match status" value="1"/>
</dbReference>
<keyword evidence="5 6" id="KW-0472">Membrane</keyword>
<dbReference type="GO" id="GO:0005886">
    <property type="term" value="C:plasma membrane"/>
    <property type="evidence" value="ECO:0007669"/>
    <property type="project" value="UniProtKB-SubCell"/>
</dbReference>
<reference evidence="8" key="1">
    <citation type="submission" date="2017-10" db="EMBL/GenBank/DDBJ databases">
        <title>Resolving the taxonomy of Roseburia spp., Eubacterium rectale and Agathobacter spp. through phylogenomic analysis.</title>
        <authorList>
            <person name="Sheridan P.O."/>
            <person name="Walker A.W."/>
            <person name="Duncan S.H."/>
            <person name="Scott K.P."/>
            <person name="Toole P.W.O."/>
            <person name="Luis P."/>
            <person name="Flint H.J."/>
        </authorList>
    </citation>
    <scope>NUCLEOTIDE SEQUENCE [LARGE SCALE GENOMIC DNA]</scope>
    <source>
        <strain evidence="8">JK10</strain>
    </source>
</reference>
<comment type="caution">
    <text evidence="8">The sequence shown here is derived from an EMBL/GenBank/DDBJ whole genome shotgun (WGS) entry which is preliminary data.</text>
</comment>